<name>A0A411HK62_9GAMM</name>
<keyword evidence="1 2" id="KW-0732">Signal</keyword>
<dbReference type="PANTHER" id="PTHR30570">
    <property type="entry name" value="PERIPLASMIC PHOSPHATE BINDING COMPONENT OF PHOSPHATE ABC TRANSPORTER"/>
    <property type="match status" value="1"/>
</dbReference>
<feature type="signal peptide" evidence="2">
    <location>
        <begin position="1"/>
        <end position="20"/>
    </location>
</feature>
<dbReference type="OrthoDB" id="9765713at2"/>
<dbReference type="InterPro" id="IPR024370">
    <property type="entry name" value="PBP_domain"/>
</dbReference>
<sequence length="320" mass="34024">MSRQLLLLLSLLLSCKHGFAAPAEAALSGTLTSVGSDTLGNLMTRWAEAFQQLHPGVIVQVQTPGSSSAPIALTAGAASFGAMSREMHADELQRFEQRYGYAPTRISVAQDAIVVFVHPDNPLQSLRLLDIAAIFGEAGACSSSAQDPEQRRIEHWNDLDVVDSNFAAQRLLRIGRNGVSGTSAYFSEATLCGADYRADIVQLPGSGAVVAAVAQHTNAIGYSGIGYLNALVKPLALSTATHTTAVSPNNQTIESGTYPLSRSLYLYFNMKPETAPSVLLASFFRFILSAPGQGIATREGFLALSAEQRTTQLTALHLAQ</sequence>
<dbReference type="KEGG" id="xbc:ELE36_11540"/>
<dbReference type="PANTHER" id="PTHR30570:SF6">
    <property type="entry name" value="PHOSPHATE-BINDING PROTEIN PSTS"/>
    <property type="match status" value="1"/>
</dbReference>
<dbReference type="CDD" id="cd13566">
    <property type="entry name" value="PBP2_phosphate"/>
    <property type="match status" value="1"/>
</dbReference>
<evidence type="ECO:0000313" key="4">
    <source>
        <dbReference type="EMBL" id="QBB70929.1"/>
    </source>
</evidence>
<evidence type="ECO:0000256" key="2">
    <source>
        <dbReference type="SAM" id="SignalP"/>
    </source>
</evidence>
<feature type="domain" description="PBP" evidence="3">
    <location>
        <begin position="21"/>
        <end position="290"/>
    </location>
</feature>
<proteinExistence type="predicted"/>
<dbReference type="RefSeq" id="WP_129833436.1">
    <property type="nucleotide sequence ID" value="NZ_CP035704.1"/>
</dbReference>
<dbReference type="AlphaFoldDB" id="A0A411HK62"/>
<accession>A0A411HK62</accession>
<dbReference type="SUPFAM" id="SSF53850">
    <property type="entry name" value="Periplasmic binding protein-like II"/>
    <property type="match status" value="1"/>
</dbReference>
<evidence type="ECO:0000256" key="1">
    <source>
        <dbReference type="ARBA" id="ARBA00022729"/>
    </source>
</evidence>
<dbReference type="PROSITE" id="PS51257">
    <property type="entry name" value="PROKAR_LIPOPROTEIN"/>
    <property type="match status" value="1"/>
</dbReference>
<dbReference type="EMBL" id="CP035704">
    <property type="protein sequence ID" value="QBB70929.1"/>
    <property type="molecule type" value="Genomic_DNA"/>
</dbReference>
<dbReference type="InterPro" id="IPR050811">
    <property type="entry name" value="Phosphate_ABC_transporter"/>
</dbReference>
<evidence type="ECO:0000313" key="5">
    <source>
        <dbReference type="Proteomes" id="UP000291562"/>
    </source>
</evidence>
<evidence type="ECO:0000259" key="3">
    <source>
        <dbReference type="Pfam" id="PF12849"/>
    </source>
</evidence>
<keyword evidence="5" id="KW-1185">Reference proteome</keyword>
<dbReference type="Proteomes" id="UP000291562">
    <property type="component" value="Chromosome"/>
</dbReference>
<feature type="chain" id="PRO_5019028192" evidence="2">
    <location>
        <begin position="21"/>
        <end position="320"/>
    </location>
</feature>
<dbReference type="Pfam" id="PF12849">
    <property type="entry name" value="PBP_like_2"/>
    <property type="match status" value="1"/>
</dbReference>
<dbReference type="Gene3D" id="3.40.190.10">
    <property type="entry name" value="Periplasmic binding protein-like II"/>
    <property type="match status" value="2"/>
</dbReference>
<protein>
    <submittedName>
        <fullName evidence="4">PstS family phosphate ABC transporter substrate-binding protein</fullName>
    </submittedName>
</protein>
<gene>
    <name evidence="4" type="ORF">ELE36_11540</name>
</gene>
<organism evidence="4 5">
    <name type="scientific">Pseudolysobacter antarcticus</name>
    <dbReference type="NCBI Taxonomy" id="2511995"/>
    <lineage>
        <taxon>Bacteria</taxon>
        <taxon>Pseudomonadati</taxon>
        <taxon>Pseudomonadota</taxon>
        <taxon>Gammaproteobacteria</taxon>
        <taxon>Lysobacterales</taxon>
        <taxon>Rhodanobacteraceae</taxon>
        <taxon>Pseudolysobacter</taxon>
    </lineage>
</organism>
<reference evidence="4 5" key="1">
    <citation type="submission" date="2019-01" db="EMBL/GenBank/DDBJ databases">
        <title>Pseudolysobacter antarctica gen. nov., sp. nov., isolated from Fildes Peninsula, Antarctica.</title>
        <authorList>
            <person name="Wei Z."/>
            <person name="Peng F."/>
        </authorList>
    </citation>
    <scope>NUCLEOTIDE SEQUENCE [LARGE SCALE GENOMIC DNA]</scope>
    <source>
        <strain evidence="4 5">AQ6-296</strain>
    </source>
</reference>